<evidence type="ECO:0000256" key="1">
    <source>
        <dbReference type="SAM" id="MobiDB-lite"/>
    </source>
</evidence>
<feature type="chain" id="PRO_5002825438" evidence="2">
    <location>
        <begin position="26"/>
        <end position="296"/>
    </location>
</feature>
<dbReference type="EMBL" id="CP000747">
    <property type="protein sequence ID" value="ACG77225.1"/>
    <property type="molecule type" value="Genomic_DNA"/>
</dbReference>
<dbReference type="KEGG" id="pzu:PHZ_c0811"/>
<gene>
    <name evidence="3" type="ordered locus">PHZ_c0811</name>
</gene>
<proteinExistence type="predicted"/>
<evidence type="ECO:0000313" key="3">
    <source>
        <dbReference type="EMBL" id="ACG77225.1"/>
    </source>
</evidence>
<dbReference type="HOGENOM" id="CLU_079620_0_0_5"/>
<dbReference type="STRING" id="450851.PHZ_c0811"/>
<name>B4RGA1_PHEZH</name>
<keyword evidence="2" id="KW-0732">Signal</keyword>
<dbReference type="Proteomes" id="UP000001868">
    <property type="component" value="Chromosome"/>
</dbReference>
<reference evidence="3 4" key="1">
    <citation type="journal article" date="2008" name="BMC Genomics">
        <title>Complete genome of Phenylobacterium zucineum - a novel facultative intracellular bacterium isolated from human erythroleukemia cell line K562.</title>
        <authorList>
            <person name="Luo Y."/>
            <person name="Xu X."/>
            <person name="Ding Z."/>
            <person name="Liu Z."/>
            <person name="Zhang B."/>
            <person name="Yan Z."/>
            <person name="Sun J."/>
            <person name="Hu S."/>
            <person name="Hu X."/>
        </authorList>
    </citation>
    <scope>NUCLEOTIDE SEQUENCE [LARGE SCALE GENOMIC DNA]</scope>
    <source>
        <strain evidence="3 4">HLK1</strain>
    </source>
</reference>
<evidence type="ECO:0000256" key="2">
    <source>
        <dbReference type="SAM" id="SignalP"/>
    </source>
</evidence>
<feature type="signal peptide" evidence="2">
    <location>
        <begin position="1"/>
        <end position="25"/>
    </location>
</feature>
<accession>B4RGA1</accession>
<feature type="region of interest" description="Disordered" evidence="1">
    <location>
        <begin position="276"/>
        <end position="296"/>
    </location>
</feature>
<organism evidence="3 4">
    <name type="scientific">Phenylobacterium zucineum (strain HLK1)</name>
    <dbReference type="NCBI Taxonomy" id="450851"/>
    <lineage>
        <taxon>Bacteria</taxon>
        <taxon>Pseudomonadati</taxon>
        <taxon>Pseudomonadota</taxon>
        <taxon>Alphaproteobacteria</taxon>
        <taxon>Caulobacterales</taxon>
        <taxon>Caulobacteraceae</taxon>
        <taxon>Phenylobacterium</taxon>
    </lineage>
</organism>
<keyword evidence="4" id="KW-1185">Reference proteome</keyword>
<dbReference type="AlphaFoldDB" id="B4RGA1"/>
<dbReference type="eggNOG" id="COG3121">
    <property type="taxonomic scope" value="Bacteria"/>
</dbReference>
<evidence type="ECO:0000313" key="4">
    <source>
        <dbReference type="Proteomes" id="UP000001868"/>
    </source>
</evidence>
<sequence>MACMSWAGRTLSAILAVAIPLAAGAAAPRQVGADLQLEPKRLVLSEARATGEVTISAPAGGAFDVSFIDRVMGPDGALVTAQDAVAATPALRAAAAAHRSARPLLAADAARVVLAPGETRTLTVRLTGTAPSAGEYRTHLTVTARAPEAARGSEPGAAPAPPTVLWAQSIPVFVRNGPVDVQAGIAATHLQRGRGAEPAVLSFDLVRQGESSLFGDVTVSAGGQTVAVLRGVGVYREIDRRRIRIEAPGRLVGREDLEIVFTDRDSRPGQVLASARVPHGASTQLQAATPGRRPAA</sequence>
<protein>
    <submittedName>
        <fullName evidence="3">Uncharacterized protein</fullName>
    </submittedName>
</protein>